<feature type="compositionally biased region" description="Polar residues" evidence="1">
    <location>
        <begin position="49"/>
        <end position="59"/>
    </location>
</feature>
<evidence type="ECO:0000313" key="2">
    <source>
        <dbReference type="EMBL" id="OJF14522.1"/>
    </source>
</evidence>
<proteinExistence type="predicted"/>
<organism evidence="2 3">
    <name type="scientific">Couchioplanes caeruleus subsp. caeruleus</name>
    <dbReference type="NCBI Taxonomy" id="56427"/>
    <lineage>
        <taxon>Bacteria</taxon>
        <taxon>Bacillati</taxon>
        <taxon>Actinomycetota</taxon>
        <taxon>Actinomycetes</taxon>
        <taxon>Micromonosporales</taxon>
        <taxon>Micromonosporaceae</taxon>
        <taxon>Couchioplanes</taxon>
    </lineage>
</organism>
<dbReference type="EMBL" id="MEIA01000096">
    <property type="protein sequence ID" value="OJF14522.1"/>
    <property type="molecule type" value="Genomic_DNA"/>
</dbReference>
<feature type="region of interest" description="Disordered" evidence="1">
    <location>
        <begin position="39"/>
        <end position="59"/>
    </location>
</feature>
<protein>
    <submittedName>
        <fullName evidence="2">Uncharacterized protein</fullName>
    </submittedName>
</protein>
<gene>
    <name evidence="2" type="ORF">BG844_09315</name>
</gene>
<name>A0A1K0GBA3_9ACTN</name>
<accession>A0A1K0GBA3</accession>
<keyword evidence="3" id="KW-1185">Reference proteome</keyword>
<evidence type="ECO:0000313" key="3">
    <source>
        <dbReference type="Proteomes" id="UP000182486"/>
    </source>
</evidence>
<dbReference type="RefSeq" id="WP_071804565.1">
    <property type="nucleotide sequence ID" value="NZ_MEIA01000096.1"/>
</dbReference>
<sequence>MHEEPGHSRQVVVRLNGVSVVQTTEGAFVANNSTNVKTPDYRAVPPSMAGNNITTVKRS</sequence>
<reference evidence="2 3" key="1">
    <citation type="submission" date="2016-09" db="EMBL/GenBank/DDBJ databases">
        <title>Couchioplanes caeruleus draft genome sequence.</title>
        <authorList>
            <person name="Sheehan J."/>
            <person name="Caffrey P."/>
        </authorList>
    </citation>
    <scope>NUCLEOTIDE SEQUENCE [LARGE SCALE GENOMIC DNA]</scope>
    <source>
        <strain evidence="2 3">DSM 43634</strain>
    </source>
</reference>
<dbReference type="Proteomes" id="UP000182486">
    <property type="component" value="Unassembled WGS sequence"/>
</dbReference>
<dbReference type="AlphaFoldDB" id="A0A1K0GBA3"/>
<comment type="caution">
    <text evidence="2">The sequence shown here is derived from an EMBL/GenBank/DDBJ whole genome shotgun (WGS) entry which is preliminary data.</text>
</comment>
<evidence type="ECO:0000256" key="1">
    <source>
        <dbReference type="SAM" id="MobiDB-lite"/>
    </source>
</evidence>